<dbReference type="InterPro" id="IPR003710">
    <property type="entry name" value="ApbA"/>
</dbReference>
<evidence type="ECO:0000256" key="1">
    <source>
        <dbReference type="ARBA" id="ARBA00007870"/>
    </source>
</evidence>
<dbReference type="InterPro" id="IPR008927">
    <property type="entry name" value="6-PGluconate_DH-like_C_sf"/>
</dbReference>
<comment type="similarity">
    <text evidence="1 4">Belongs to the ketopantoate reductase family.</text>
</comment>
<evidence type="ECO:0000259" key="6">
    <source>
        <dbReference type="Pfam" id="PF08546"/>
    </source>
</evidence>
<dbReference type="RefSeq" id="WP_201636035.1">
    <property type="nucleotide sequence ID" value="NZ_JAEQNB010000004.1"/>
</dbReference>
<evidence type="ECO:0000313" key="7">
    <source>
        <dbReference type="EMBL" id="MBL0387742.1"/>
    </source>
</evidence>
<evidence type="ECO:0000313" key="8">
    <source>
        <dbReference type="Proteomes" id="UP000602284"/>
    </source>
</evidence>
<dbReference type="InterPro" id="IPR051402">
    <property type="entry name" value="KPR-Related"/>
</dbReference>
<evidence type="ECO:0000256" key="4">
    <source>
        <dbReference type="RuleBase" id="RU362068"/>
    </source>
</evidence>
<dbReference type="InterPro" id="IPR013752">
    <property type="entry name" value="KPA_reductase"/>
</dbReference>
<keyword evidence="3 4" id="KW-0560">Oxidoreductase</keyword>
<dbReference type="Proteomes" id="UP000602284">
    <property type="component" value="Unassembled WGS sequence"/>
</dbReference>
<comment type="pathway">
    <text evidence="4">Cofactor biosynthesis; (R)-pantothenate biosynthesis; (R)-pantoate from 3-methyl-2-oxobutanoate: step 2/2.</text>
</comment>
<feature type="domain" description="Ketopantoate reductase N-terminal" evidence="5">
    <location>
        <begin position="4"/>
        <end position="151"/>
    </location>
</feature>
<dbReference type="InterPro" id="IPR036291">
    <property type="entry name" value="NAD(P)-bd_dom_sf"/>
</dbReference>
<dbReference type="EMBL" id="JAEQNB010000004">
    <property type="protein sequence ID" value="MBL0387742.1"/>
    <property type="molecule type" value="Genomic_DNA"/>
</dbReference>
<comment type="function">
    <text evidence="4">Catalyzes the NADPH-dependent reduction of ketopantoate into pantoic acid.</text>
</comment>
<dbReference type="NCBIfam" id="TIGR00745">
    <property type="entry name" value="apbA_panE"/>
    <property type="match status" value="1"/>
</dbReference>
<protein>
    <recommendedName>
        <fullName evidence="4">2-dehydropantoate 2-reductase</fullName>
        <ecNumber evidence="4">1.1.1.169</ecNumber>
    </recommendedName>
    <alternativeName>
        <fullName evidence="4">Ketopantoate reductase</fullName>
    </alternativeName>
</protein>
<comment type="caution">
    <text evidence="7">The sequence shown here is derived from an EMBL/GenBank/DDBJ whole genome shotgun (WGS) entry which is preliminary data.</text>
</comment>
<dbReference type="Pfam" id="PF02558">
    <property type="entry name" value="ApbA"/>
    <property type="match status" value="1"/>
</dbReference>
<feature type="domain" description="Ketopantoate reductase C-terminal" evidence="6">
    <location>
        <begin position="177"/>
        <end position="304"/>
    </location>
</feature>
<keyword evidence="2 4" id="KW-0521">NADP</keyword>
<dbReference type="Gene3D" id="3.40.50.720">
    <property type="entry name" value="NAD(P)-binding Rossmann-like Domain"/>
    <property type="match status" value="1"/>
</dbReference>
<dbReference type="EC" id="1.1.1.169" evidence="4"/>
<name>A0ABS1JBU2_9BACL</name>
<keyword evidence="4" id="KW-0566">Pantothenate biosynthesis</keyword>
<comment type="catalytic activity">
    <reaction evidence="4">
        <text>(R)-pantoate + NADP(+) = 2-dehydropantoate + NADPH + H(+)</text>
        <dbReference type="Rhea" id="RHEA:16233"/>
        <dbReference type="ChEBI" id="CHEBI:11561"/>
        <dbReference type="ChEBI" id="CHEBI:15378"/>
        <dbReference type="ChEBI" id="CHEBI:15980"/>
        <dbReference type="ChEBI" id="CHEBI:57783"/>
        <dbReference type="ChEBI" id="CHEBI:58349"/>
        <dbReference type="EC" id="1.1.1.169"/>
    </reaction>
</comment>
<evidence type="ECO:0000256" key="3">
    <source>
        <dbReference type="ARBA" id="ARBA00023002"/>
    </source>
</evidence>
<dbReference type="InterPro" id="IPR013328">
    <property type="entry name" value="6PGD_dom2"/>
</dbReference>
<sequence length="310" mass="33973">MRFLVVGAGAVGGYFGGRLVQKGEDVTFLVRPGRRSQLEKTGLVIESLHGDWASDVKTLVAGEKAEPFDVVLLSVKAYHMEQIVEELRPYVSEQTLVMPLLNGYQHFEDLWAAFGQERVLGGVCFISTTLDAEGRIVHTSPRHDVTFGEWSGGRSARVEKVLEHMSGAEFNVVLSENAQRDVWHKYIFIAVMSGITSLFRSSIGPIMADSHGHATCKRLLAEIVEITKAAGAPASEDVEELTYKGILNTPAPMKASMLLDLEKGLSVETDHIHGYLLSLAEKHGRSTAEFPVLQAVHGVLRVYEAGKSTE</sequence>
<dbReference type="PANTHER" id="PTHR21708">
    <property type="entry name" value="PROBABLE 2-DEHYDROPANTOATE 2-REDUCTASE"/>
    <property type="match status" value="1"/>
</dbReference>
<accession>A0ABS1JBU2</accession>
<evidence type="ECO:0000256" key="2">
    <source>
        <dbReference type="ARBA" id="ARBA00022857"/>
    </source>
</evidence>
<dbReference type="Gene3D" id="1.10.1040.10">
    <property type="entry name" value="N-(1-d-carboxylethyl)-l-norvaline Dehydrogenase, domain 2"/>
    <property type="match status" value="1"/>
</dbReference>
<dbReference type="SUPFAM" id="SSF48179">
    <property type="entry name" value="6-phosphogluconate dehydrogenase C-terminal domain-like"/>
    <property type="match status" value="1"/>
</dbReference>
<keyword evidence="8" id="KW-1185">Reference proteome</keyword>
<proteinExistence type="inferred from homology"/>
<dbReference type="Pfam" id="PF08546">
    <property type="entry name" value="ApbA_C"/>
    <property type="match status" value="1"/>
</dbReference>
<dbReference type="SUPFAM" id="SSF51735">
    <property type="entry name" value="NAD(P)-binding Rossmann-fold domains"/>
    <property type="match status" value="1"/>
</dbReference>
<organism evidence="7 8">
    <name type="scientific">Tumebacillus amylolyticus</name>
    <dbReference type="NCBI Taxonomy" id="2801339"/>
    <lineage>
        <taxon>Bacteria</taxon>
        <taxon>Bacillati</taxon>
        <taxon>Bacillota</taxon>
        <taxon>Bacilli</taxon>
        <taxon>Bacillales</taxon>
        <taxon>Alicyclobacillaceae</taxon>
        <taxon>Tumebacillus</taxon>
    </lineage>
</organism>
<gene>
    <name evidence="7" type="ORF">JJB07_13965</name>
</gene>
<dbReference type="InterPro" id="IPR013332">
    <property type="entry name" value="KPR_N"/>
</dbReference>
<reference evidence="7 8" key="1">
    <citation type="submission" date="2021-01" db="EMBL/GenBank/DDBJ databases">
        <title>Tumebacillus sp. strain ITR2 16S ribosomal RNA gene Genome sequencing and assembly.</title>
        <authorList>
            <person name="Kang M."/>
        </authorList>
    </citation>
    <scope>NUCLEOTIDE SEQUENCE [LARGE SCALE GENOMIC DNA]</scope>
    <source>
        <strain evidence="7 8">ITR2</strain>
    </source>
</reference>
<evidence type="ECO:0000259" key="5">
    <source>
        <dbReference type="Pfam" id="PF02558"/>
    </source>
</evidence>
<dbReference type="PANTHER" id="PTHR21708:SF26">
    <property type="entry name" value="2-DEHYDROPANTOATE 2-REDUCTASE"/>
    <property type="match status" value="1"/>
</dbReference>